<keyword evidence="1" id="KW-0175">Coiled coil</keyword>
<keyword evidence="3" id="KW-1185">Reference proteome</keyword>
<evidence type="ECO:0000313" key="3">
    <source>
        <dbReference type="Proteomes" id="UP001328107"/>
    </source>
</evidence>
<comment type="caution">
    <text evidence="2">The sequence shown here is derived from an EMBL/GenBank/DDBJ whole genome shotgun (WGS) entry which is preliminary data.</text>
</comment>
<dbReference type="AlphaFoldDB" id="A0AAN5D568"/>
<reference evidence="3" key="1">
    <citation type="submission" date="2022-10" db="EMBL/GenBank/DDBJ databases">
        <title>Genome assembly of Pristionchus species.</title>
        <authorList>
            <person name="Yoshida K."/>
            <person name="Sommer R.J."/>
        </authorList>
    </citation>
    <scope>NUCLEOTIDE SEQUENCE [LARGE SCALE GENOMIC DNA]</scope>
    <source>
        <strain evidence="3">RS5460</strain>
    </source>
</reference>
<feature type="coiled-coil region" evidence="1">
    <location>
        <begin position="42"/>
        <end position="76"/>
    </location>
</feature>
<evidence type="ECO:0000256" key="1">
    <source>
        <dbReference type="SAM" id="Coils"/>
    </source>
</evidence>
<evidence type="ECO:0000313" key="2">
    <source>
        <dbReference type="EMBL" id="GMR57036.1"/>
    </source>
</evidence>
<dbReference type="Proteomes" id="UP001328107">
    <property type="component" value="Unassembled WGS sequence"/>
</dbReference>
<proteinExistence type="predicted"/>
<dbReference type="EMBL" id="BTRK01000006">
    <property type="protein sequence ID" value="GMR57036.1"/>
    <property type="molecule type" value="Genomic_DNA"/>
</dbReference>
<protein>
    <submittedName>
        <fullName evidence="2">Uncharacterized protein</fullName>
    </submittedName>
</protein>
<feature type="non-terminal residue" evidence="2">
    <location>
        <position position="1"/>
    </location>
</feature>
<accession>A0AAN5D568</accession>
<name>A0AAN5D568_9BILA</name>
<organism evidence="2 3">
    <name type="scientific">Pristionchus mayeri</name>
    <dbReference type="NCBI Taxonomy" id="1317129"/>
    <lineage>
        <taxon>Eukaryota</taxon>
        <taxon>Metazoa</taxon>
        <taxon>Ecdysozoa</taxon>
        <taxon>Nematoda</taxon>
        <taxon>Chromadorea</taxon>
        <taxon>Rhabditida</taxon>
        <taxon>Rhabditina</taxon>
        <taxon>Diplogasteromorpha</taxon>
        <taxon>Diplogasteroidea</taxon>
        <taxon>Neodiplogasteridae</taxon>
        <taxon>Pristionchus</taxon>
    </lineage>
</organism>
<sequence>SRQQCDWLMDSHAAPAVIEATETPSTSIGCSSEQPQQQSDEMARLAQENANLKSELDSVKEEMRELRAIATEQAQRLALVEHRGAAVENVAMAANASVRRLANKVEAIGKDLIQVVNPFDQCRYDDWTGI</sequence>
<gene>
    <name evidence="2" type="ORF">PMAYCL1PPCAC_27231</name>
</gene>